<reference evidence="2" key="1">
    <citation type="submission" date="2025-08" db="UniProtKB">
        <authorList>
            <consortium name="RefSeq"/>
        </authorList>
    </citation>
    <scope>IDENTIFICATION</scope>
    <source>
        <strain evidence="2">Tuebingen</strain>
        <tissue evidence="2">Fibroblasts and whole tissue</tissue>
    </source>
</reference>
<organism evidence="1 2">
    <name type="scientific">Danio rerio</name>
    <name type="common">Zebrafish</name>
    <name type="synonym">Brachydanio rerio</name>
    <dbReference type="NCBI Taxonomy" id="7955"/>
    <lineage>
        <taxon>Eukaryota</taxon>
        <taxon>Metazoa</taxon>
        <taxon>Chordata</taxon>
        <taxon>Craniata</taxon>
        <taxon>Vertebrata</taxon>
        <taxon>Euteleostomi</taxon>
        <taxon>Actinopterygii</taxon>
        <taxon>Neopterygii</taxon>
        <taxon>Teleostei</taxon>
        <taxon>Ostariophysi</taxon>
        <taxon>Cypriniformes</taxon>
        <taxon>Danionidae</taxon>
        <taxon>Danioninae</taxon>
        <taxon>Danio</taxon>
    </lineage>
</organism>
<sequence length="230" mass="26152">MFLSLTTLSPSLSLTIFLFYSLLLCLLSHSLSLCVCLICCFVYCRVCGTVCRTGRDGRISMSVVWIVCVCWLVCQMSITASLRWRRALYPSAFRVKRGTPAFINPSFQKTVEEAGLLYEVLLSGGFMDAMHGTLHVPDAELSSLRRLQVLEVLCEDVLPRSLSEILRVSAGLEQQRGTLRLEDFERTVLTLVFTAQQIQQKQSTAQREIWRNTLIRLYQAIKADLQHTHR</sequence>
<dbReference type="Proteomes" id="UP000000437">
    <property type="component" value="Chromosome 4"/>
</dbReference>
<evidence type="ECO:0000313" key="1">
    <source>
        <dbReference type="Proteomes" id="UP000000437"/>
    </source>
</evidence>
<gene>
    <name evidence="2" type="primary">fam180a</name>
</gene>
<evidence type="ECO:0000313" key="2">
    <source>
        <dbReference type="RefSeq" id="XP_073802946.1"/>
    </source>
</evidence>
<proteinExistence type="predicted"/>
<name>A0AC58J8Z8_DANRE</name>
<keyword evidence="1" id="KW-1185">Reference proteome</keyword>
<accession>A0AC58J8Z8</accession>
<protein>
    <submittedName>
        <fullName evidence="2">Protein FAM180A isoform X1</fullName>
    </submittedName>
</protein>
<dbReference type="RefSeq" id="XP_073802946.1">
    <property type="nucleotide sequence ID" value="XM_073946845.1"/>
</dbReference>